<dbReference type="GO" id="GO:0020037">
    <property type="term" value="F:heme binding"/>
    <property type="evidence" value="ECO:0007669"/>
    <property type="project" value="InterPro"/>
</dbReference>
<dbReference type="InterPro" id="IPR001128">
    <property type="entry name" value="Cyt_P450"/>
</dbReference>
<feature type="binding site" description="axial binding residue" evidence="6">
    <location>
        <position position="428"/>
    </location>
    <ligand>
        <name>heme</name>
        <dbReference type="ChEBI" id="CHEBI:30413"/>
    </ligand>
    <ligandPart>
        <name>Fe</name>
        <dbReference type="ChEBI" id="CHEBI:18248"/>
    </ligandPart>
</feature>
<evidence type="ECO:0000313" key="9">
    <source>
        <dbReference type="Proteomes" id="UP000315522"/>
    </source>
</evidence>
<dbReference type="GO" id="GO:0004497">
    <property type="term" value="F:monooxygenase activity"/>
    <property type="evidence" value="ECO:0007669"/>
    <property type="project" value="UniProtKB-KW"/>
</dbReference>
<dbReference type="PRINTS" id="PR00385">
    <property type="entry name" value="P450"/>
</dbReference>
<evidence type="ECO:0000256" key="6">
    <source>
        <dbReference type="PIRSR" id="PIRSR602401-1"/>
    </source>
</evidence>
<evidence type="ECO:0000256" key="7">
    <source>
        <dbReference type="SAM" id="Phobius"/>
    </source>
</evidence>
<name>A0A559MIP2_9HELO</name>
<dbReference type="InterPro" id="IPR002401">
    <property type="entry name" value="Cyt_P450_E_grp-I"/>
</dbReference>
<evidence type="ECO:0000256" key="2">
    <source>
        <dbReference type="ARBA" id="ARBA00022723"/>
    </source>
</evidence>
<dbReference type="GO" id="GO:0005506">
    <property type="term" value="F:iron ion binding"/>
    <property type="evidence" value="ECO:0007669"/>
    <property type="project" value="InterPro"/>
</dbReference>
<keyword evidence="7" id="KW-1133">Transmembrane helix</keyword>
<dbReference type="PRINTS" id="PR00463">
    <property type="entry name" value="EP450I"/>
</dbReference>
<dbReference type="Gene3D" id="1.10.630.10">
    <property type="entry name" value="Cytochrome P450"/>
    <property type="match status" value="1"/>
</dbReference>
<dbReference type="SUPFAM" id="SSF48264">
    <property type="entry name" value="Cytochrome P450"/>
    <property type="match status" value="1"/>
</dbReference>
<dbReference type="AlphaFoldDB" id="A0A559MIP2"/>
<comment type="caution">
    <text evidence="8">The sequence shown here is derived from an EMBL/GenBank/DDBJ whole genome shotgun (WGS) entry which is preliminary data.</text>
</comment>
<feature type="transmembrane region" description="Helical" evidence="7">
    <location>
        <begin position="17"/>
        <end position="39"/>
    </location>
</feature>
<accession>A0A559MIP2</accession>
<sequence length="508" mass="57414">MSIATIFSTLSLPKTCGLALIGGFIAASVIYFLTVPNVIKDRRRRHLPPGPPGLPFIGNLLDLADSDLVRGKVQNWAQQYGQIFYTKIGGTDYVWLSSPKLKTPLPLAQDVASAGRRQLFMPYGPQWRSLRKTSHALLNAATAIKYQPIQDYESKQMMVELLDSPAQFYQHSRRYSASVIMLVTYGYRLPSWEHPLMKKIYTVLDNLTEMTAPGAHAVDSFPSLTFLPQMLLGNWRTFGKRVFDHDSKVYLDLWENLKKEVDDGTAKNCFCKSFYENDPAKQGIDDLLAAYTCGGLVEAGAETTSTTLNNFMLAMTLFPETAKRAQEEIDRVIGSERMPGFDDEKQLPYVRAMIKETLRWRAVNKFGMTHATSEDDWAIHMDPELHKNPAEYQPERYLKKPLPAADYINSNDPYERDHFTYGAGRRVCPGVHVAERSLYIGVVRTLWGFNISKVKGTKGDFIEPETGMVRGFLSVPKPFECEITPRSAKHAKIIRETFGEDEKAGIEN</sequence>
<dbReference type="PANTHER" id="PTHR46300:SF2">
    <property type="entry name" value="CYTOCHROME P450 MONOOXYGENASE ALNH-RELATED"/>
    <property type="match status" value="1"/>
</dbReference>
<evidence type="ECO:0000256" key="1">
    <source>
        <dbReference type="ARBA" id="ARBA00010617"/>
    </source>
</evidence>
<gene>
    <name evidence="8" type="primary">patI_3</name>
    <name evidence="8" type="ORF">LAWI1_G000897</name>
</gene>
<dbReference type="PANTHER" id="PTHR46300">
    <property type="entry name" value="P450, PUTATIVE (EUROFUNG)-RELATED-RELATED"/>
    <property type="match status" value="1"/>
</dbReference>
<organism evidence="8 9">
    <name type="scientific">Lachnellula willkommii</name>
    <dbReference type="NCBI Taxonomy" id="215461"/>
    <lineage>
        <taxon>Eukaryota</taxon>
        <taxon>Fungi</taxon>
        <taxon>Dikarya</taxon>
        <taxon>Ascomycota</taxon>
        <taxon>Pezizomycotina</taxon>
        <taxon>Leotiomycetes</taxon>
        <taxon>Helotiales</taxon>
        <taxon>Lachnaceae</taxon>
        <taxon>Lachnellula</taxon>
    </lineage>
</organism>
<dbReference type="Proteomes" id="UP000315522">
    <property type="component" value="Unassembled WGS sequence"/>
</dbReference>
<dbReference type="CDD" id="cd11065">
    <property type="entry name" value="CYP64-like"/>
    <property type="match status" value="1"/>
</dbReference>
<keyword evidence="9" id="KW-1185">Reference proteome</keyword>
<dbReference type="GO" id="GO:0016705">
    <property type="term" value="F:oxidoreductase activity, acting on paired donors, with incorporation or reduction of molecular oxygen"/>
    <property type="evidence" value="ECO:0007669"/>
    <property type="project" value="InterPro"/>
</dbReference>
<keyword evidence="6" id="KW-0349">Heme</keyword>
<dbReference type="InterPro" id="IPR050364">
    <property type="entry name" value="Cytochrome_P450_fung"/>
</dbReference>
<evidence type="ECO:0000256" key="5">
    <source>
        <dbReference type="ARBA" id="ARBA00023033"/>
    </source>
</evidence>
<keyword evidence="4 6" id="KW-0408">Iron</keyword>
<reference evidence="8 9" key="1">
    <citation type="submission" date="2018-05" db="EMBL/GenBank/DDBJ databases">
        <title>Genome sequencing and assembly of the regulated plant pathogen Lachnellula willkommii and related sister species for the development of diagnostic species identification markers.</title>
        <authorList>
            <person name="Giroux E."/>
            <person name="Bilodeau G."/>
        </authorList>
    </citation>
    <scope>NUCLEOTIDE SEQUENCE [LARGE SCALE GENOMIC DNA]</scope>
    <source>
        <strain evidence="8 9">CBS 172.35</strain>
    </source>
</reference>
<comment type="cofactor">
    <cofactor evidence="6">
        <name>heme</name>
        <dbReference type="ChEBI" id="CHEBI:30413"/>
    </cofactor>
</comment>
<keyword evidence="7" id="KW-0472">Membrane</keyword>
<proteinExistence type="inferred from homology"/>
<keyword evidence="3" id="KW-0560">Oxidoreductase</keyword>
<comment type="similarity">
    <text evidence="1">Belongs to the cytochrome P450 family.</text>
</comment>
<keyword evidence="7" id="KW-0812">Transmembrane</keyword>
<dbReference type="InterPro" id="IPR036396">
    <property type="entry name" value="Cyt_P450_sf"/>
</dbReference>
<dbReference type="Pfam" id="PF00067">
    <property type="entry name" value="p450"/>
    <property type="match status" value="2"/>
</dbReference>
<evidence type="ECO:0000313" key="8">
    <source>
        <dbReference type="EMBL" id="TVY92823.1"/>
    </source>
</evidence>
<keyword evidence="5 8" id="KW-0503">Monooxygenase</keyword>
<evidence type="ECO:0000256" key="4">
    <source>
        <dbReference type="ARBA" id="ARBA00023004"/>
    </source>
</evidence>
<dbReference type="EMBL" id="QGML01000240">
    <property type="protein sequence ID" value="TVY92823.1"/>
    <property type="molecule type" value="Genomic_DNA"/>
</dbReference>
<keyword evidence="2 6" id="KW-0479">Metal-binding</keyword>
<evidence type="ECO:0000256" key="3">
    <source>
        <dbReference type="ARBA" id="ARBA00023002"/>
    </source>
</evidence>
<protein>
    <submittedName>
        <fullName evidence="8">Cytochrome P450 monooxygenase</fullName>
    </submittedName>
</protein>